<dbReference type="AlphaFoldDB" id="A0A225B4S7"/>
<dbReference type="RefSeq" id="XP_020121986.1">
    <property type="nucleotide sequence ID" value="XM_020264553.1"/>
</dbReference>
<dbReference type="OrthoDB" id="4213913at2759"/>
<sequence length="142" mass="16078">MGTNMNSQLSSPDGRYKESLIPLCKMRIKASGLSIQALLLVRGFGASEYLYRRLCKANPRLLINFSSSKLAPERLTNKIEKHCELQVDLRKVPKKLFEKHTNSDGQSYYKIVYDIAVIPTSGYMLFQLEFNGVSYGSAQADY</sequence>
<evidence type="ECO:0000313" key="2">
    <source>
        <dbReference type="Proteomes" id="UP000214365"/>
    </source>
</evidence>
<dbReference type="STRING" id="1441469.A0A225B4S7"/>
<gene>
    <name evidence="1" type="ORF">UA08_02504</name>
</gene>
<keyword evidence="2" id="KW-1185">Reference proteome</keyword>
<dbReference type="GeneID" id="31002259"/>
<dbReference type="EMBL" id="LFMY01000003">
    <property type="protein sequence ID" value="OKL61865.1"/>
    <property type="molecule type" value="Genomic_DNA"/>
</dbReference>
<reference evidence="1 2" key="1">
    <citation type="submission" date="2015-06" db="EMBL/GenBank/DDBJ databases">
        <title>Talaromyces atroroseus IBT 11181 draft genome.</title>
        <authorList>
            <person name="Rasmussen K.B."/>
            <person name="Rasmussen S."/>
            <person name="Petersen B."/>
            <person name="Sicheritz-Ponten T."/>
            <person name="Mortensen U.H."/>
            <person name="Thrane U."/>
        </authorList>
    </citation>
    <scope>NUCLEOTIDE SEQUENCE [LARGE SCALE GENOMIC DNA]</scope>
    <source>
        <strain evidence="1 2">IBT 11181</strain>
    </source>
</reference>
<proteinExistence type="predicted"/>
<dbReference type="Proteomes" id="UP000214365">
    <property type="component" value="Unassembled WGS sequence"/>
</dbReference>
<organism evidence="1 2">
    <name type="scientific">Talaromyces atroroseus</name>
    <dbReference type="NCBI Taxonomy" id="1441469"/>
    <lineage>
        <taxon>Eukaryota</taxon>
        <taxon>Fungi</taxon>
        <taxon>Dikarya</taxon>
        <taxon>Ascomycota</taxon>
        <taxon>Pezizomycotina</taxon>
        <taxon>Eurotiomycetes</taxon>
        <taxon>Eurotiomycetidae</taxon>
        <taxon>Eurotiales</taxon>
        <taxon>Trichocomaceae</taxon>
        <taxon>Talaromyces</taxon>
        <taxon>Talaromyces sect. Trachyspermi</taxon>
    </lineage>
</organism>
<evidence type="ECO:0000313" key="1">
    <source>
        <dbReference type="EMBL" id="OKL61865.1"/>
    </source>
</evidence>
<accession>A0A225B4S7</accession>
<comment type="caution">
    <text evidence="1">The sequence shown here is derived from an EMBL/GenBank/DDBJ whole genome shotgun (WGS) entry which is preliminary data.</text>
</comment>
<protein>
    <submittedName>
        <fullName evidence="1">Uncharacterized protein</fullName>
    </submittedName>
</protein>
<name>A0A225B4S7_TALAT</name>